<dbReference type="STRING" id="297318.BK138_04245"/>
<dbReference type="InterPro" id="IPR004761">
    <property type="entry name" value="Spore_GerAB"/>
</dbReference>
<dbReference type="GO" id="GO:0016020">
    <property type="term" value="C:membrane"/>
    <property type="evidence" value="ECO:0007669"/>
    <property type="project" value="UniProtKB-SubCell"/>
</dbReference>
<keyword evidence="6 8" id="KW-1133">Transmembrane helix</keyword>
<protein>
    <submittedName>
        <fullName evidence="9">Spore gernimation protein</fullName>
    </submittedName>
</protein>
<dbReference type="RefSeq" id="WP_076166286.1">
    <property type="nucleotide sequence ID" value="NZ_MRTP01000001.1"/>
</dbReference>
<dbReference type="Proteomes" id="UP000187172">
    <property type="component" value="Unassembled WGS sequence"/>
</dbReference>
<evidence type="ECO:0000256" key="2">
    <source>
        <dbReference type="ARBA" id="ARBA00007998"/>
    </source>
</evidence>
<feature type="transmembrane region" description="Helical" evidence="8">
    <location>
        <begin position="214"/>
        <end position="232"/>
    </location>
</feature>
<evidence type="ECO:0000256" key="1">
    <source>
        <dbReference type="ARBA" id="ARBA00004141"/>
    </source>
</evidence>
<dbReference type="NCBIfam" id="TIGR00912">
    <property type="entry name" value="2A0309"/>
    <property type="match status" value="1"/>
</dbReference>
<dbReference type="Pfam" id="PF03845">
    <property type="entry name" value="Spore_permease"/>
    <property type="match status" value="1"/>
</dbReference>
<evidence type="ECO:0000256" key="3">
    <source>
        <dbReference type="ARBA" id="ARBA00022448"/>
    </source>
</evidence>
<keyword evidence="7 8" id="KW-0472">Membrane</keyword>
<evidence type="ECO:0000256" key="6">
    <source>
        <dbReference type="ARBA" id="ARBA00022989"/>
    </source>
</evidence>
<evidence type="ECO:0000313" key="9">
    <source>
        <dbReference type="EMBL" id="OMF57805.1"/>
    </source>
</evidence>
<feature type="transmembrane region" description="Helical" evidence="8">
    <location>
        <begin position="67"/>
        <end position="87"/>
    </location>
</feature>
<gene>
    <name evidence="9" type="ORF">BK138_04245</name>
</gene>
<keyword evidence="4" id="KW-0309">Germination</keyword>
<feature type="transmembrane region" description="Helical" evidence="8">
    <location>
        <begin position="335"/>
        <end position="354"/>
    </location>
</feature>
<dbReference type="PANTHER" id="PTHR34975">
    <property type="entry name" value="SPORE GERMINATION PROTEIN A2"/>
    <property type="match status" value="1"/>
</dbReference>
<keyword evidence="3" id="KW-0813">Transport</keyword>
<accession>A0A1R1F130</accession>
<dbReference type="GO" id="GO:0009847">
    <property type="term" value="P:spore germination"/>
    <property type="evidence" value="ECO:0007669"/>
    <property type="project" value="InterPro"/>
</dbReference>
<feature type="transmembrane region" description="Helical" evidence="8">
    <location>
        <begin position="303"/>
        <end position="323"/>
    </location>
</feature>
<comment type="caution">
    <text evidence="9">The sequence shown here is derived from an EMBL/GenBank/DDBJ whole genome shotgun (WGS) entry which is preliminary data.</text>
</comment>
<evidence type="ECO:0000256" key="8">
    <source>
        <dbReference type="SAM" id="Phobius"/>
    </source>
</evidence>
<evidence type="ECO:0000256" key="5">
    <source>
        <dbReference type="ARBA" id="ARBA00022692"/>
    </source>
</evidence>
<evidence type="ECO:0000256" key="7">
    <source>
        <dbReference type="ARBA" id="ARBA00023136"/>
    </source>
</evidence>
<feature type="transmembrane region" description="Helical" evidence="8">
    <location>
        <begin position="36"/>
        <end position="55"/>
    </location>
</feature>
<comment type="similarity">
    <text evidence="2">Belongs to the amino acid-polyamine-organocation (APC) superfamily. Spore germination protein (SGP) (TC 2.A.3.9) family.</text>
</comment>
<feature type="transmembrane region" description="Helical" evidence="8">
    <location>
        <begin position="269"/>
        <end position="296"/>
    </location>
</feature>
<feature type="transmembrane region" description="Helical" evidence="8">
    <location>
        <begin position="141"/>
        <end position="163"/>
    </location>
</feature>
<dbReference type="EMBL" id="MRTP01000001">
    <property type="protein sequence ID" value="OMF57805.1"/>
    <property type="molecule type" value="Genomic_DNA"/>
</dbReference>
<reference evidence="9 10" key="1">
    <citation type="submission" date="2016-11" db="EMBL/GenBank/DDBJ databases">
        <title>Paenibacillus species isolates.</title>
        <authorList>
            <person name="Beno S.M."/>
        </authorList>
    </citation>
    <scope>NUCLEOTIDE SEQUENCE [LARGE SCALE GENOMIC DNA]</scope>
    <source>
        <strain evidence="9 10">FSL R5-0378</strain>
    </source>
</reference>
<dbReference type="PANTHER" id="PTHR34975:SF2">
    <property type="entry name" value="SPORE GERMINATION PROTEIN A2"/>
    <property type="match status" value="1"/>
</dbReference>
<feature type="transmembrane region" description="Helical" evidence="8">
    <location>
        <begin position="7"/>
        <end position="24"/>
    </location>
</feature>
<keyword evidence="5 8" id="KW-0812">Transmembrane</keyword>
<feature type="transmembrane region" description="Helical" evidence="8">
    <location>
        <begin position="107"/>
        <end position="129"/>
    </location>
</feature>
<evidence type="ECO:0000256" key="4">
    <source>
        <dbReference type="ARBA" id="ARBA00022544"/>
    </source>
</evidence>
<name>A0A1R1F130_9BACL</name>
<evidence type="ECO:0000313" key="10">
    <source>
        <dbReference type="Proteomes" id="UP000187172"/>
    </source>
</evidence>
<comment type="subcellular location">
    <subcellularLocation>
        <location evidence="1">Membrane</location>
        <topology evidence="1">Multi-pass membrane protein</topology>
    </subcellularLocation>
</comment>
<organism evidence="9 10">
    <name type="scientific">Paenibacillus rhizosphaerae</name>
    <dbReference type="NCBI Taxonomy" id="297318"/>
    <lineage>
        <taxon>Bacteria</taxon>
        <taxon>Bacillati</taxon>
        <taxon>Bacillota</taxon>
        <taxon>Bacilli</taxon>
        <taxon>Bacillales</taxon>
        <taxon>Paenibacillaceae</taxon>
        <taxon>Paenibacillus</taxon>
    </lineage>
</organism>
<proteinExistence type="inferred from homology"/>
<sequence>MQKIDKYELIAMMILFLIGTSPLYELGVGAKQDAWLVVIVAMLAGLLLLLVYLFIQKGDEERNLFEILNQHLGRILGTIVTIAYIFYFSYESMRNTREFGDIINISFLPKTPLSLLMLIMILLSAYAISKGTEVFFRVVEFLLPFTILGYFLIFLMFIVSKNIHLERLQPVLEHGIMPVIREAIPKVISFPFGEVVVFLAFWKHLNNKKNLSKLSIFSYLFVGILLLIFNLLNLTILSPQILSITTLPMLRSVRLIEIADFLERLDPVIILLIYIGIFVKMTAFYLGAVIGLSYLVKMSHKKLTVIVGAFIYTISFAAPNFIYHTWIGFTRNLMYDFPVFQIWIPLALAAVVLMKKLFSRKGKQTGGS</sequence>
<dbReference type="AlphaFoldDB" id="A0A1R1F130"/>
<keyword evidence="10" id="KW-1185">Reference proteome</keyword>